<sequence length="211" mass="24168">MLNDRGYTPVQAQLSKKKWISCYLGYLAELDNDSSDMNVFGVIDNMTLLFKRGTKQLLVYFHPLDSKLCQSDMNCIHNLKSEKKCQHLVIVANNKATPKVSSVLGILGHYAQLFSENELVLNITRHQLVPKHTCIVGEERNIVLNMYATLPDGKQHNDLLPGMFTCDAIARYYNFKVDDLIRIERPRKDGFVDISYRIVIYPITDKDKKGN</sequence>
<accession>A0A481YYR3</accession>
<comment type="similarity">
    <text evidence="2">Belongs to the archaeal Rpo5/eukaryotic RPB5 RNA polymerase subunit family.</text>
</comment>
<name>A0A481YYR3_9VIRU</name>
<evidence type="ECO:0000256" key="2">
    <source>
        <dbReference type="ARBA" id="ARBA00025765"/>
    </source>
</evidence>
<dbReference type="PANTHER" id="PTHR10535:SF0">
    <property type="entry name" value="DNA-DIRECTED RNA POLYMERASES I, II, AND III SUBUNIT RPABC1"/>
    <property type="match status" value="1"/>
</dbReference>
<protein>
    <submittedName>
        <fullName evidence="4">DNA-directed RNA polymerase subunit 5</fullName>
    </submittedName>
</protein>
<organism evidence="4">
    <name type="scientific">Marseillevirus LCMAC202</name>
    <dbReference type="NCBI Taxonomy" id="2506606"/>
    <lineage>
        <taxon>Viruses</taxon>
        <taxon>Varidnaviria</taxon>
        <taxon>Bamfordvirae</taxon>
        <taxon>Nucleocytoviricota</taxon>
        <taxon>Megaviricetes</taxon>
        <taxon>Pimascovirales</taxon>
        <taxon>Pimascovirales incertae sedis</taxon>
        <taxon>Marseilleviridae</taxon>
    </lineage>
</organism>
<dbReference type="InterPro" id="IPR000783">
    <property type="entry name" value="RNA_pol_subH/Rpb5_C"/>
</dbReference>
<dbReference type="InterPro" id="IPR014381">
    <property type="entry name" value="Arch_Rpo5/euc_Rpb5"/>
</dbReference>
<dbReference type="GO" id="GO:0006366">
    <property type="term" value="P:transcription by RNA polymerase II"/>
    <property type="evidence" value="ECO:0007669"/>
    <property type="project" value="TreeGrafter"/>
</dbReference>
<dbReference type="EMBL" id="MK500372">
    <property type="protein sequence ID" value="QBK87977.1"/>
    <property type="molecule type" value="Genomic_DNA"/>
</dbReference>
<dbReference type="GO" id="GO:0000428">
    <property type="term" value="C:DNA-directed RNA polymerase complex"/>
    <property type="evidence" value="ECO:0007669"/>
    <property type="project" value="UniProtKB-KW"/>
</dbReference>
<dbReference type="PANTHER" id="PTHR10535">
    <property type="entry name" value="DNA-DIRECTED RNA POLYMERASES I, II, AND III SUBUNIT RPABC1"/>
    <property type="match status" value="1"/>
</dbReference>
<dbReference type="PROSITE" id="PS01110">
    <property type="entry name" value="RNA_POL_H_23KD"/>
    <property type="match status" value="1"/>
</dbReference>
<evidence type="ECO:0000259" key="3">
    <source>
        <dbReference type="Pfam" id="PF01191"/>
    </source>
</evidence>
<dbReference type="GO" id="GO:0003677">
    <property type="term" value="F:DNA binding"/>
    <property type="evidence" value="ECO:0007669"/>
    <property type="project" value="InterPro"/>
</dbReference>
<dbReference type="InterPro" id="IPR035913">
    <property type="entry name" value="RPB5-like_sf"/>
</dbReference>
<keyword evidence="4" id="KW-0240">DNA-directed RNA polymerase</keyword>
<feature type="domain" description="RNA polymerase subunit H/Rpb5 C-terminal" evidence="3">
    <location>
        <begin position="122"/>
        <end position="199"/>
    </location>
</feature>
<dbReference type="Pfam" id="PF01191">
    <property type="entry name" value="RNA_pol_Rpb5_C"/>
    <property type="match status" value="1"/>
</dbReference>
<dbReference type="Gene3D" id="3.40.1340.10">
    <property type="entry name" value="RNA polymerase, Rpb5, N-terminal domain"/>
    <property type="match status" value="1"/>
</dbReference>
<evidence type="ECO:0000313" key="4">
    <source>
        <dbReference type="EMBL" id="QBK87977.1"/>
    </source>
</evidence>
<dbReference type="GO" id="GO:0006362">
    <property type="term" value="P:transcription elongation by RNA polymerase I"/>
    <property type="evidence" value="ECO:0007669"/>
    <property type="project" value="TreeGrafter"/>
</dbReference>
<reference evidence="4" key="1">
    <citation type="journal article" date="2019" name="MBio">
        <title>Virus Genomes from Deep Sea Sediments Expand the Ocean Megavirome and Support Independent Origins of Viral Gigantism.</title>
        <authorList>
            <person name="Backstrom D."/>
            <person name="Yutin N."/>
            <person name="Jorgensen S.L."/>
            <person name="Dharamshi J."/>
            <person name="Homa F."/>
            <person name="Zaremba-Niedwiedzka K."/>
            <person name="Spang A."/>
            <person name="Wolf Y.I."/>
            <person name="Koonin E.V."/>
            <person name="Ettema T.J."/>
        </authorList>
    </citation>
    <scope>NUCLEOTIDE SEQUENCE</scope>
</reference>
<dbReference type="InterPro" id="IPR036710">
    <property type="entry name" value="RNA_pol_Rpb5_N_sf"/>
</dbReference>
<dbReference type="InterPro" id="IPR020608">
    <property type="entry name" value="RNA_pol_subH/Rpb5_CS"/>
</dbReference>
<keyword evidence="1" id="KW-0804">Transcription</keyword>
<dbReference type="GO" id="GO:0042797">
    <property type="term" value="P:tRNA transcription by RNA polymerase III"/>
    <property type="evidence" value="ECO:0007669"/>
    <property type="project" value="TreeGrafter"/>
</dbReference>
<evidence type="ECO:0000256" key="1">
    <source>
        <dbReference type="ARBA" id="ARBA00023163"/>
    </source>
</evidence>
<dbReference type="Gene3D" id="3.90.940.20">
    <property type="entry name" value="RPB5-like RNA polymerase subunit"/>
    <property type="match status" value="1"/>
</dbReference>
<dbReference type="PIRSF" id="PIRSF000747">
    <property type="entry name" value="RPB5"/>
    <property type="match status" value="1"/>
</dbReference>
<gene>
    <name evidence="4" type="ORF">LCMAC202_03380</name>
</gene>
<dbReference type="GO" id="GO:0003899">
    <property type="term" value="F:DNA-directed RNA polymerase activity"/>
    <property type="evidence" value="ECO:0007669"/>
    <property type="project" value="InterPro"/>
</dbReference>
<dbReference type="SUPFAM" id="SSF53036">
    <property type="entry name" value="Eukaryotic RPB5 N-terminal domain"/>
    <property type="match status" value="1"/>
</dbReference>
<proteinExistence type="inferred from homology"/>
<dbReference type="SUPFAM" id="SSF55287">
    <property type="entry name" value="RPB5-like RNA polymerase subunit"/>
    <property type="match status" value="1"/>
</dbReference>